<reference evidence="3" key="2">
    <citation type="submission" date="2019-10" db="EMBL/GenBank/DDBJ databases">
        <title>A de novo genome assembly of a pear dwarfing rootstock.</title>
        <authorList>
            <person name="Wang F."/>
            <person name="Wang J."/>
            <person name="Li S."/>
            <person name="Zhang Y."/>
            <person name="Fang M."/>
            <person name="Ma L."/>
            <person name="Zhao Y."/>
            <person name="Jiang S."/>
        </authorList>
    </citation>
    <scope>NUCLEOTIDE SEQUENCE [LARGE SCALE GENOMIC DNA]</scope>
</reference>
<dbReference type="GO" id="GO:0003676">
    <property type="term" value="F:nucleic acid binding"/>
    <property type="evidence" value="ECO:0007669"/>
    <property type="project" value="InterPro"/>
</dbReference>
<dbReference type="EMBL" id="SMOL01000559">
    <property type="protein sequence ID" value="KAB2606263.1"/>
    <property type="molecule type" value="Genomic_DNA"/>
</dbReference>
<dbReference type="GO" id="GO:0004523">
    <property type="term" value="F:RNA-DNA hybrid ribonuclease activity"/>
    <property type="evidence" value="ECO:0007669"/>
    <property type="project" value="InterPro"/>
</dbReference>
<dbReference type="Pfam" id="PF13456">
    <property type="entry name" value="RVT_3"/>
    <property type="match status" value="1"/>
</dbReference>
<sequence>MNSLSKALAICWQIWNDRNASIFKNEKPFHYRSFTCAMNMVNNYFKENSGHAEKADAVAKDNLIKWKCPMSSHFKINFDGSVANFVVAGGFVVRSWENKHILAGAMNLGYVTINVVETLALREALIWARRRNLNHVIVEGDSKLVIDAVRSVADAISSVGLKRTELCIWDVCLPIEANMAFLFYCNGNGCVRGSSL</sequence>
<proteinExistence type="predicted"/>
<dbReference type="InterPro" id="IPR002156">
    <property type="entry name" value="RNaseH_domain"/>
</dbReference>
<dbReference type="SUPFAM" id="SSF53098">
    <property type="entry name" value="Ribonuclease H-like"/>
    <property type="match status" value="1"/>
</dbReference>
<evidence type="ECO:0000259" key="1">
    <source>
        <dbReference type="Pfam" id="PF13456"/>
    </source>
</evidence>
<keyword evidence="3" id="KW-1185">Reference proteome</keyword>
<dbReference type="AlphaFoldDB" id="A0A5N5FTB3"/>
<comment type="caution">
    <text evidence="2">The sequence shown here is derived from an EMBL/GenBank/DDBJ whole genome shotgun (WGS) entry which is preliminary data.</text>
</comment>
<feature type="domain" description="RNase H type-1" evidence="1">
    <location>
        <begin position="77"/>
        <end position="153"/>
    </location>
</feature>
<evidence type="ECO:0000313" key="2">
    <source>
        <dbReference type="EMBL" id="KAB2606263.1"/>
    </source>
</evidence>
<name>A0A5N5FTB3_9ROSA</name>
<dbReference type="InterPro" id="IPR052929">
    <property type="entry name" value="RNase_H-like_EbsB-rel"/>
</dbReference>
<dbReference type="InterPro" id="IPR044730">
    <property type="entry name" value="RNase_H-like_dom_plant"/>
</dbReference>
<dbReference type="PANTHER" id="PTHR47074:SF48">
    <property type="entry name" value="POLYNUCLEOTIDYL TRANSFERASE, RIBONUCLEASE H-LIKE SUPERFAMILY PROTEIN"/>
    <property type="match status" value="1"/>
</dbReference>
<dbReference type="Proteomes" id="UP000327157">
    <property type="component" value="Chromosome 11"/>
</dbReference>
<gene>
    <name evidence="2" type="ORF">D8674_005980</name>
</gene>
<dbReference type="Gene3D" id="3.30.420.10">
    <property type="entry name" value="Ribonuclease H-like superfamily/Ribonuclease H"/>
    <property type="match status" value="1"/>
</dbReference>
<reference evidence="2 3" key="1">
    <citation type="submission" date="2019-09" db="EMBL/GenBank/DDBJ databases">
        <authorList>
            <person name="Ou C."/>
        </authorList>
    </citation>
    <scope>NUCLEOTIDE SEQUENCE [LARGE SCALE GENOMIC DNA]</scope>
    <source>
        <strain evidence="2">S2</strain>
        <tissue evidence="2">Leaf</tissue>
    </source>
</reference>
<protein>
    <recommendedName>
        <fullName evidence="1">RNase H type-1 domain-containing protein</fullName>
    </recommendedName>
</protein>
<reference evidence="2 3" key="3">
    <citation type="submission" date="2019-11" db="EMBL/GenBank/DDBJ databases">
        <title>A de novo genome assembly of a pear dwarfing rootstock.</title>
        <authorList>
            <person name="Wang F."/>
            <person name="Wang J."/>
            <person name="Li S."/>
            <person name="Zhang Y."/>
            <person name="Fang M."/>
            <person name="Ma L."/>
            <person name="Zhao Y."/>
            <person name="Jiang S."/>
        </authorList>
    </citation>
    <scope>NUCLEOTIDE SEQUENCE [LARGE SCALE GENOMIC DNA]</scope>
    <source>
        <strain evidence="2">S2</strain>
        <tissue evidence="2">Leaf</tissue>
    </source>
</reference>
<dbReference type="InterPro" id="IPR012337">
    <property type="entry name" value="RNaseH-like_sf"/>
</dbReference>
<dbReference type="CDD" id="cd06222">
    <property type="entry name" value="RNase_H_like"/>
    <property type="match status" value="1"/>
</dbReference>
<dbReference type="OrthoDB" id="1166390at2759"/>
<dbReference type="InterPro" id="IPR036397">
    <property type="entry name" value="RNaseH_sf"/>
</dbReference>
<accession>A0A5N5FTB3</accession>
<organism evidence="2 3">
    <name type="scientific">Pyrus ussuriensis x Pyrus communis</name>
    <dbReference type="NCBI Taxonomy" id="2448454"/>
    <lineage>
        <taxon>Eukaryota</taxon>
        <taxon>Viridiplantae</taxon>
        <taxon>Streptophyta</taxon>
        <taxon>Embryophyta</taxon>
        <taxon>Tracheophyta</taxon>
        <taxon>Spermatophyta</taxon>
        <taxon>Magnoliopsida</taxon>
        <taxon>eudicotyledons</taxon>
        <taxon>Gunneridae</taxon>
        <taxon>Pentapetalae</taxon>
        <taxon>rosids</taxon>
        <taxon>fabids</taxon>
        <taxon>Rosales</taxon>
        <taxon>Rosaceae</taxon>
        <taxon>Amygdaloideae</taxon>
        <taxon>Maleae</taxon>
        <taxon>Pyrus</taxon>
    </lineage>
</organism>
<evidence type="ECO:0000313" key="3">
    <source>
        <dbReference type="Proteomes" id="UP000327157"/>
    </source>
</evidence>
<dbReference type="PANTHER" id="PTHR47074">
    <property type="entry name" value="BNAC02G40300D PROTEIN"/>
    <property type="match status" value="1"/>
</dbReference>